<accession>A0AAN5C9G8</accession>
<feature type="non-terminal residue" evidence="2">
    <location>
        <position position="1"/>
    </location>
</feature>
<feature type="compositionally biased region" description="Low complexity" evidence="1">
    <location>
        <begin position="71"/>
        <end position="83"/>
    </location>
</feature>
<gene>
    <name evidence="2" type="ORF">PMAYCL1PPCAC_03336</name>
</gene>
<keyword evidence="3" id="KW-1185">Reference proteome</keyword>
<proteinExistence type="predicted"/>
<name>A0AAN5C9G8_9BILA</name>
<dbReference type="EMBL" id="BTRK01000001">
    <property type="protein sequence ID" value="GMR33141.1"/>
    <property type="molecule type" value="Genomic_DNA"/>
</dbReference>
<organism evidence="2 3">
    <name type="scientific">Pristionchus mayeri</name>
    <dbReference type="NCBI Taxonomy" id="1317129"/>
    <lineage>
        <taxon>Eukaryota</taxon>
        <taxon>Metazoa</taxon>
        <taxon>Ecdysozoa</taxon>
        <taxon>Nematoda</taxon>
        <taxon>Chromadorea</taxon>
        <taxon>Rhabditida</taxon>
        <taxon>Rhabditina</taxon>
        <taxon>Diplogasteromorpha</taxon>
        <taxon>Diplogasteroidea</taxon>
        <taxon>Neodiplogasteridae</taxon>
        <taxon>Pristionchus</taxon>
    </lineage>
</organism>
<evidence type="ECO:0000313" key="3">
    <source>
        <dbReference type="Proteomes" id="UP001328107"/>
    </source>
</evidence>
<protein>
    <submittedName>
        <fullName evidence="2">Uncharacterized protein</fullName>
    </submittedName>
</protein>
<feature type="region of interest" description="Disordered" evidence="1">
    <location>
        <begin position="62"/>
        <end position="97"/>
    </location>
</feature>
<evidence type="ECO:0000313" key="2">
    <source>
        <dbReference type="EMBL" id="GMR33141.1"/>
    </source>
</evidence>
<evidence type="ECO:0000256" key="1">
    <source>
        <dbReference type="SAM" id="MobiDB-lite"/>
    </source>
</evidence>
<reference evidence="3" key="1">
    <citation type="submission" date="2022-10" db="EMBL/GenBank/DDBJ databases">
        <title>Genome assembly of Pristionchus species.</title>
        <authorList>
            <person name="Yoshida K."/>
            <person name="Sommer R.J."/>
        </authorList>
    </citation>
    <scope>NUCLEOTIDE SEQUENCE [LARGE SCALE GENOMIC DNA]</scope>
    <source>
        <strain evidence="3">RS5460</strain>
    </source>
</reference>
<dbReference type="AlphaFoldDB" id="A0AAN5C9G8"/>
<sequence length="124" mass="13957">VLSPPPPPEELQLRYGVGCPFARVEDARRERLDALEQKVKALKEDAERVKVMEQFLADKERQLKSLEEESAAASEATTTSDPPGQEPPRQVEEEEVPDWVPVQLKFFLDGYDALATNRPGVLLE</sequence>
<dbReference type="Proteomes" id="UP001328107">
    <property type="component" value="Unassembled WGS sequence"/>
</dbReference>
<comment type="caution">
    <text evidence="2">The sequence shown here is derived from an EMBL/GenBank/DDBJ whole genome shotgun (WGS) entry which is preliminary data.</text>
</comment>